<dbReference type="GO" id="GO:0030234">
    <property type="term" value="F:enzyme regulator activity"/>
    <property type="evidence" value="ECO:0007669"/>
    <property type="project" value="InterPro"/>
</dbReference>
<organism evidence="1 2">
    <name type="scientific">Lutispora thermophila DSM 19022</name>
    <dbReference type="NCBI Taxonomy" id="1122184"/>
    <lineage>
        <taxon>Bacteria</taxon>
        <taxon>Bacillati</taxon>
        <taxon>Bacillota</taxon>
        <taxon>Clostridia</taxon>
        <taxon>Lutisporales</taxon>
        <taxon>Lutisporaceae</taxon>
        <taxon>Lutispora</taxon>
    </lineage>
</organism>
<dbReference type="AlphaFoldDB" id="A0A1M6AMJ0"/>
<gene>
    <name evidence="1" type="ORF">SAMN02745176_00008</name>
</gene>
<dbReference type="SUPFAM" id="SSF54913">
    <property type="entry name" value="GlnB-like"/>
    <property type="match status" value="1"/>
</dbReference>
<dbReference type="Gene3D" id="3.30.70.120">
    <property type="match status" value="1"/>
</dbReference>
<name>A0A1M6AMJ0_9FIRM</name>
<dbReference type="GO" id="GO:0006808">
    <property type="term" value="P:regulation of nitrogen utilization"/>
    <property type="evidence" value="ECO:0007669"/>
    <property type="project" value="InterPro"/>
</dbReference>
<dbReference type="Pfam" id="PF00543">
    <property type="entry name" value="P-II"/>
    <property type="match status" value="1"/>
</dbReference>
<dbReference type="STRING" id="1122184.SAMN02745176_00008"/>
<keyword evidence="2" id="KW-1185">Reference proteome</keyword>
<evidence type="ECO:0008006" key="3">
    <source>
        <dbReference type="Google" id="ProtNLM"/>
    </source>
</evidence>
<protein>
    <recommendedName>
        <fullName evidence="3">Nitrogen regulatory protein P-II family</fullName>
    </recommendedName>
</protein>
<reference evidence="1 2" key="1">
    <citation type="submission" date="2016-11" db="EMBL/GenBank/DDBJ databases">
        <authorList>
            <person name="Jaros S."/>
            <person name="Januszkiewicz K."/>
            <person name="Wedrychowicz H."/>
        </authorList>
    </citation>
    <scope>NUCLEOTIDE SEQUENCE [LARGE SCALE GENOMIC DNA]</scope>
    <source>
        <strain evidence="1 2">DSM 19022</strain>
    </source>
</reference>
<evidence type="ECO:0000313" key="1">
    <source>
        <dbReference type="EMBL" id="SHI37720.1"/>
    </source>
</evidence>
<dbReference type="InterPro" id="IPR015867">
    <property type="entry name" value="N-reg_PII/ATP_PRibTrfase_C"/>
</dbReference>
<evidence type="ECO:0000313" key="2">
    <source>
        <dbReference type="Proteomes" id="UP000184442"/>
    </source>
</evidence>
<dbReference type="RefSeq" id="WP_073023250.1">
    <property type="nucleotide sequence ID" value="NZ_FQZS01000003.1"/>
</dbReference>
<sequence>MSNKNITGGAIMYALFVVLNKAEYLNEILKQMKSIGITGATIVDSVGAGRLRRSIGKEIPLIGGIMKSLDTDIANNKTLFTVVESKEKLDSVMDEIEKICGGDMSKPDTGIMFAVPIAVTRGGSVSRVKDKESKIYKAE</sequence>
<dbReference type="OrthoDB" id="9810781at2"/>
<dbReference type="InterPro" id="IPR011322">
    <property type="entry name" value="N-reg_PII-like_a/b"/>
</dbReference>
<proteinExistence type="predicted"/>
<dbReference type="Proteomes" id="UP000184442">
    <property type="component" value="Unassembled WGS sequence"/>
</dbReference>
<dbReference type="EMBL" id="FQZS01000003">
    <property type="protein sequence ID" value="SHI37720.1"/>
    <property type="molecule type" value="Genomic_DNA"/>
</dbReference>
<accession>A0A1M6AMJ0</accession>
<dbReference type="InterPro" id="IPR002187">
    <property type="entry name" value="N-reg_PII"/>
</dbReference>